<dbReference type="PANTHER" id="PTHR34857">
    <property type="entry name" value="SLL0384 PROTEIN"/>
    <property type="match status" value="1"/>
</dbReference>
<evidence type="ECO:0000313" key="7">
    <source>
        <dbReference type="EMBL" id="CUM89341.1"/>
    </source>
</evidence>
<dbReference type="OrthoDB" id="3730291at2"/>
<keyword evidence="3 6" id="KW-0812">Transmembrane</keyword>
<comment type="subcellular location">
    <subcellularLocation>
        <location evidence="1">Membrane</location>
        <topology evidence="1">Multi-pass membrane protein</topology>
    </subcellularLocation>
</comment>
<sequence length="245" mass="26645">MSRELLASQKNNSGILLDPRTKLAVLITIAVFILGGSYEGIMQYYIIVLAAIPLLLLSAARKWKGAVFYILIFGGSLCLEMFGLSRLAGVANYIAVAIVGILLRFTPSVVMGYFVVTTTTVSEFVAAMERLHLPQQITIPMSVMFRFFPTVAEEWSAIGNAMRMRGVRFGGGKVGAILEYRIVPMMICSVKIGEELSQAALTRGLGGPVKRTNICKLGFHVQDVIFLLICLGAFAAQIYVLAARG</sequence>
<feature type="transmembrane region" description="Helical" evidence="6">
    <location>
        <begin position="93"/>
        <end position="116"/>
    </location>
</feature>
<evidence type="ECO:0000256" key="2">
    <source>
        <dbReference type="ARBA" id="ARBA00022475"/>
    </source>
</evidence>
<dbReference type="EMBL" id="CYYC01000008">
    <property type="protein sequence ID" value="CUM89341.1"/>
    <property type="molecule type" value="Genomic_DNA"/>
</dbReference>
<name>A0A173SG84_9FIRM</name>
<evidence type="ECO:0000313" key="8">
    <source>
        <dbReference type="Proteomes" id="UP000095390"/>
    </source>
</evidence>
<organism evidence="7 8">
    <name type="scientific">Anaerobutyricum hallii</name>
    <dbReference type="NCBI Taxonomy" id="39488"/>
    <lineage>
        <taxon>Bacteria</taxon>
        <taxon>Bacillati</taxon>
        <taxon>Bacillota</taxon>
        <taxon>Clostridia</taxon>
        <taxon>Lachnospirales</taxon>
        <taxon>Lachnospiraceae</taxon>
        <taxon>Anaerobutyricum</taxon>
    </lineage>
</organism>
<feature type="transmembrane region" description="Helical" evidence="6">
    <location>
        <begin position="224"/>
        <end position="242"/>
    </location>
</feature>
<dbReference type="InterPro" id="IPR051611">
    <property type="entry name" value="ECF_transporter_component"/>
</dbReference>
<dbReference type="GO" id="GO:0005886">
    <property type="term" value="C:plasma membrane"/>
    <property type="evidence" value="ECO:0007669"/>
    <property type="project" value="UniProtKB-ARBA"/>
</dbReference>
<evidence type="ECO:0000256" key="5">
    <source>
        <dbReference type="ARBA" id="ARBA00023136"/>
    </source>
</evidence>
<accession>A0A173SG84</accession>
<evidence type="ECO:0000256" key="4">
    <source>
        <dbReference type="ARBA" id="ARBA00022989"/>
    </source>
</evidence>
<feature type="transmembrane region" description="Helical" evidence="6">
    <location>
        <begin position="21"/>
        <end position="38"/>
    </location>
</feature>
<proteinExistence type="predicted"/>
<evidence type="ECO:0000256" key="3">
    <source>
        <dbReference type="ARBA" id="ARBA00022692"/>
    </source>
</evidence>
<keyword evidence="5 6" id="KW-0472">Membrane</keyword>
<dbReference type="RefSeq" id="WP_055182606.1">
    <property type="nucleotide sequence ID" value="NZ_CYYC01000008.1"/>
</dbReference>
<evidence type="ECO:0000256" key="1">
    <source>
        <dbReference type="ARBA" id="ARBA00004141"/>
    </source>
</evidence>
<keyword evidence="4 6" id="KW-1133">Transmembrane helix</keyword>
<dbReference type="PANTHER" id="PTHR34857:SF2">
    <property type="entry name" value="SLL0384 PROTEIN"/>
    <property type="match status" value="1"/>
</dbReference>
<feature type="transmembrane region" description="Helical" evidence="6">
    <location>
        <begin position="44"/>
        <end position="60"/>
    </location>
</feature>
<dbReference type="Pfam" id="PF02361">
    <property type="entry name" value="CbiQ"/>
    <property type="match status" value="1"/>
</dbReference>
<dbReference type="CDD" id="cd16914">
    <property type="entry name" value="EcfT"/>
    <property type="match status" value="1"/>
</dbReference>
<evidence type="ECO:0000256" key="6">
    <source>
        <dbReference type="SAM" id="Phobius"/>
    </source>
</evidence>
<dbReference type="InterPro" id="IPR003339">
    <property type="entry name" value="ABC/ECF_trnsptr_transmembrane"/>
</dbReference>
<feature type="transmembrane region" description="Helical" evidence="6">
    <location>
        <begin position="67"/>
        <end position="87"/>
    </location>
</feature>
<reference evidence="7 8" key="1">
    <citation type="submission" date="2015-09" db="EMBL/GenBank/DDBJ databases">
        <authorList>
            <consortium name="Pathogen Informatics"/>
        </authorList>
    </citation>
    <scope>NUCLEOTIDE SEQUENCE [LARGE SCALE GENOMIC DNA]</scope>
    <source>
        <strain evidence="7 8">2789STDY5834966</strain>
    </source>
</reference>
<dbReference type="AlphaFoldDB" id="A0A173SG84"/>
<protein>
    <submittedName>
        <fullName evidence="7">Energy-coupling factor transporter transmembrane protein EcfT</fullName>
    </submittedName>
</protein>
<keyword evidence="2" id="KW-1003">Cell membrane</keyword>
<dbReference type="Proteomes" id="UP000095390">
    <property type="component" value="Unassembled WGS sequence"/>
</dbReference>
<gene>
    <name evidence="7" type="primary">ecfT_2</name>
    <name evidence="7" type="ORF">ERS852578_00910</name>
</gene>